<protein>
    <recommendedName>
        <fullName evidence="1">Bacterial transcriptional activator domain-containing protein</fullName>
    </recommendedName>
</protein>
<feature type="domain" description="Bacterial transcriptional activator" evidence="1">
    <location>
        <begin position="36"/>
        <end position="83"/>
    </location>
</feature>
<dbReference type="Gene3D" id="1.25.40.10">
    <property type="entry name" value="Tetratricopeptide repeat domain"/>
    <property type="match status" value="2"/>
</dbReference>
<dbReference type="Proteomes" id="UP000194139">
    <property type="component" value="Chromosome"/>
</dbReference>
<name>A0A1W6Z027_9BORD</name>
<dbReference type="InterPro" id="IPR011990">
    <property type="entry name" value="TPR-like_helical_dom_sf"/>
</dbReference>
<gene>
    <name evidence="2" type="ORF">CAL13_10565</name>
</gene>
<evidence type="ECO:0000313" key="3">
    <source>
        <dbReference type="Proteomes" id="UP000194139"/>
    </source>
</evidence>
<dbReference type="SUPFAM" id="SSF56059">
    <property type="entry name" value="Glutathione synthetase ATP-binding domain-like"/>
    <property type="match status" value="1"/>
</dbReference>
<accession>A0A1W6Z027</accession>
<organism evidence="2 3">
    <name type="scientific">Bordetella genomosp. 9</name>
    <dbReference type="NCBI Taxonomy" id="1416803"/>
    <lineage>
        <taxon>Bacteria</taxon>
        <taxon>Pseudomonadati</taxon>
        <taxon>Pseudomonadota</taxon>
        <taxon>Betaproteobacteria</taxon>
        <taxon>Burkholderiales</taxon>
        <taxon>Alcaligenaceae</taxon>
        <taxon>Bordetella</taxon>
    </lineage>
</organism>
<evidence type="ECO:0000313" key="2">
    <source>
        <dbReference type="EMBL" id="ARP86601.1"/>
    </source>
</evidence>
<dbReference type="SUPFAM" id="SSF48452">
    <property type="entry name" value="TPR-like"/>
    <property type="match status" value="1"/>
</dbReference>
<reference evidence="2 3" key="1">
    <citation type="submission" date="2017-05" db="EMBL/GenBank/DDBJ databases">
        <title>Complete and WGS of Bordetella genogroups.</title>
        <authorList>
            <person name="Spilker T."/>
            <person name="LiPuma J."/>
        </authorList>
    </citation>
    <scope>NUCLEOTIDE SEQUENCE [LARGE SCALE GENOMIC DNA]</scope>
    <source>
        <strain evidence="2 3">AU17164</strain>
    </source>
</reference>
<dbReference type="InterPro" id="IPR005158">
    <property type="entry name" value="BTAD"/>
</dbReference>
<sequence>MLAASRERASGFTRFMASTLQAESAAQPGGEQWLSLGRALTAAGRAREAIALLQRAAAESPLDVDVYRALAAALQADGQQADAASARIAVDAISRRCAVDLYHVGWVYANHRQWAAAGHWFERAILIEPGLFAAHIGLAWALRQLDKLAGTSTCRAYRRLPAFMQARSAPGRRTVLLLCSVAMANIPFRHFLPTARNRLLRRVLDDPSAKPRGREARHDVVFNVIGEPDLAAPSRQALARIAQSSDRPLLNPPARVDRTFRPAIASLLGGIPHLCIPVTVRWRRDAAAGGVHDAIGRAGLGYPVIARPIGSHGGEGVVLIAGAHDRQPPPDAAEVYLTRYCDYRSADGFFRKYRVIFIDREPYPYHLAIGSHWLLHYATADMLSASWKTEEEHRFLRDPAAVLGRRAWDALHAVGRRMDLDYCGIDFSLLPDGRVLVFEANATMLARIEPEDDALRFKNAYVQRIHDAVETMLAKRVAAQGARRLTRDDAL</sequence>
<dbReference type="Pfam" id="PF03704">
    <property type="entry name" value="BTAD"/>
    <property type="match status" value="1"/>
</dbReference>
<evidence type="ECO:0000259" key="1">
    <source>
        <dbReference type="Pfam" id="PF03704"/>
    </source>
</evidence>
<proteinExistence type="predicted"/>
<dbReference type="EMBL" id="CP021109">
    <property type="protein sequence ID" value="ARP86601.1"/>
    <property type="molecule type" value="Genomic_DNA"/>
</dbReference>
<dbReference type="AlphaFoldDB" id="A0A1W6Z027"/>
<keyword evidence="3" id="KW-1185">Reference proteome</keyword>